<dbReference type="InterPro" id="IPR001611">
    <property type="entry name" value="Leu-rich_rpt"/>
</dbReference>
<dbReference type="SUPFAM" id="SSF52047">
    <property type="entry name" value="RNI-like"/>
    <property type="match status" value="1"/>
</dbReference>
<dbReference type="Proteomes" id="UP000694941">
    <property type="component" value="Unplaced"/>
</dbReference>
<protein>
    <submittedName>
        <fullName evidence="4">F-box/LRR-repeat protein 7-like isoform X1</fullName>
    </submittedName>
</protein>
<dbReference type="GeneID" id="106468565"/>
<dbReference type="Pfam" id="PF12937">
    <property type="entry name" value="F-box-like"/>
    <property type="match status" value="1"/>
</dbReference>
<proteinExistence type="predicted"/>
<evidence type="ECO:0000259" key="2">
    <source>
        <dbReference type="PROSITE" id="PS50181"/>
    </source>
</evidence>
<dbReference type="PANTHER" id="PTHR13318">
    <property type="entry name" value="PARTNER OF PAIRED, ISOFORM B-RELATED"/>
    <property type="match status" value="1"/>
</dbReference>
<name>A0ABM1T9Q1_LIMPO</name>
<dbReference type="Gene3D" id="3.80.10.10">
    <property type="entry name" value="Ribonuclease Inhibitor"/>
    <property type="match status" value="2"/>
</dbReference>
<evidence type="ECO:0000256" key="1">
    <source>
        <dbReference type="SAM" id="MobiDB-lite"/>
    </source>
</evidence>
<dbReference type="InterPro" id="IPR006553">
    <property type="entry name" value="Leu-rich_rpt_Cys-con_subtyp"/>
</dbReference>
<evidence type="ECO:0000313" key="3">
    <source>
        <dbReference type="Proteomes" id="UP000694941"/>
    </source>
</evidence>
<dbReference type="Pfam" id="PF13516">
    <property type="entry name" value="LRR_6"/>
    <property type="match status" value="2"/>
</dbReference>
<dbReference type="PANTHER" id="PTHR13318:SF95">
    <property type="entry name" value="F-BOX PROTEIN YLR352W"/>
    <property type="match status" value="1"/>
</dbReference>
<feature type="domain" description="F-box" evidence="2">
    <location>
        <begin position="5"/>
        <end position="52"/>
    </location>
</feature>
<sequence>MPKKNTVFQDMPYELQLKVFSFLTPKELCHCVAPVCKEWLKCAYDPALWKSLNLKNFVRGEKDVNSVCTILIRSTMLRSLTLRASSFPLDKIAFYSSCFPLLRKLDLGFCDGVGNEVLCTFITSCPLIEDLNVEGCVGVDCQAVCKIIWLKHLKKLNLSHCTFLNNEAVMKIASHCSELESLNIDGITRITDSAVCLLGDNLHSSLQHLEVDGEDLTDASYLSLSKCIYLKTFAVSYAEEMTDQSLEYIKQKMKELRWLKLRRGSKLTTSALNNLFKSCCLKHLAHLDLDSLSLDDRCVASITSCCRNLRSFSLAWCWEISDVGLEDIILHCSKLEVLDLTGLYKLTGVCLLKVPNLVPRLRYLNLEQCNDIIDAILTELVKVMPYLKVINYYGEVVEPSSLSSSESEHEDSVQPSPVSP</sequence>
<dbReference type="InterPro" id="IPR001810">
    <property type="entry name" value="F-box_dom"/>
</dbReference>
<keyword evidence="3" id="KW-1185">Reference proteome</keyword>
<gene>
    <name evidence="4" type="primary">LOC106468565</name>
</gene>
<evidence type="ECO:0000313" key="4">
    <source>
        <dbReference type="RefSeq" id="XP_022252607.1"/>
    </source>
</evidence>
<dbReference type="SMART" id="SM00367">
    <property type="entry name" value="LRR_CC"/>
    <property type="match status" value="9"/>
</dbReference>
<dbReference type="RefSeq" id="XP_022252607.1">
    <property type="nucleotide sequence ID" value="XM_022396899.1"/>
</dbReference>
<organism evidence="3 4">
    <name type="scientific">Limulus polyphemus</name>
    <name type="common">Atlantic horseshoe crab</name>
    <dbReference type="NCBI Taxonomy" id="6850"/>
    <lineage>
        <taxon>Eukaryota</taxon>
        <taxon>Metazoa</taxon>
        <taxon>Ecdysozoa</taxon>
        <taxon>Arthropoda</taxon>
        <taxon>Chelicerata</taxon>
        <taxon>Merostomata</taxon>
        <taxon>Xiphosura</taxon>
        <taxon>Limulidae</taxon>
        <taxon>Limulus</taxon>
    </lineage>
</organism>
<dbReference type="InterPro" id="IPR032675">
    <property type="entry name" value="LRR_dom_sf"/>
</dbReference>
<accession>A0ABM1T9Q1</accession>
<feature type="region of interest" description="Disordered" evidence="1">
    <location>
        <begin position="401"/>
        <end position="420"/>
    </location>
</feature>
<reference evidence="4" key="1">
    <citation type="submission" date="2025-08" db="UniProtKB">
        <authorList>
            <consortium name="RefSeq"/>
        </authorList>
    </citation>
    <scope>IDENTIFICATION</scope>
    <source>
        <tissue evidence="4">Muscle</tissue>
    </source>
</reference>
<dbReference type="PROSITE" id="PS50181">
    <property type="entry name" value="FBOX"/>
    <property type="match status" value="1"/>
</dbReference>